<evidence type="ECO:0000313" key="1">
    <source>
        <dbReference type="EMBL" id="CAG9324247.1"/>
    </source>
</evidence>
<protein>
    <submittedName>
        <fullName evidence="1">Uncharacterized protein</fullName>
    </submittedName>
</protein>
<dbReference type="AlphaFoldDB" id="A0AAU9JBE3"/>
<evidence type="ECO:0000313" key="2">
    <source>
        <dbReference type="Proteomes" id="UP001162131"/>
    </source>
</evidence>
<dbReference type="Proteomes" id="UP001162131">
    <property type="component" value="Unassembled WGS sequence"/>
</dbReference>
<organism evidence="1 2">
    <name type="scientific">Blepharisma stoltei</name>
    <dbReference type="NCBI Taxonomy" id="1481888"/>
    <lineage>
        <taxon>Eukaryota</taxon>
        <taxon>Sar</taxon>
        <taxon>Alveolata</taxon>
        <taxon>Ciliophora</taxon>
        <taxon>Postciliodesmatophora</taxon>
        <taxon>Heterotrichea</taxon>
        <taxon>Heterotrichida</taxon>
        <taxon>Blepharismidae</taxon>
        <taxon>Blepharisma</taxon>
    </lineage>
</organism>
<gene>
    <name evidence="1" type="ORF">BSTOLATCC_MIC36042</name>
</gene>
<keyword evidence="2" id="KW-1185">Reference proteome</keyword>
<dbReference type="EMBL" id="CAJZBQ010000036">
    <property type="protein sequence ID" value="CAG9324247.1"/>
    <property type="molecule type" value="Genomic_DNA"/>
</dbReference>
<name>A0AAU9JBE3_9CILI</name>
<comment type="caution">
    <text evidence="1">The sequence shown here is derived from an EMBL/GenBank/DDBJ whole genome shotgun (WGS) entry which is preliminary data.</text>
</comment>
<sequence length="83" mass="10375">MKQLWQGLRCLKPWTQKSCLMQKFEDSWELIELSGKLYYKHPWLEDEFYTLVKIEKDYDLRVWWYTQQFLRVKGRGIARTLRQ</sequence>
<proteinExistence type="predicted"/>
<reference evidence="1" key="1">
    <citation type="submission" date="2021-09" db="EMBL/GenBank/DDBJ databases">
        <authorList>
            <consortium name="AG Swart"/>
            <person name="Singh M."/>
            <person name="Singh A."/>
            <person name="Seah K."/>
            <person name="Emmerich C."/>
        </authorList>
    </citation>
    <scope>NUCLEOTIDE SEQUENCE</scope>
    <source>
        <strain evidence="1">ATCC30299</strain>
    </source>
</reference>
<accession>A0AAU9JBE3</accession>